<dbReference type="AlphaFoldDB" id="A0A9D4UGR8"/>
<feature type="signal peptide" evidence="2">
    <location>
        <begin position="1"/>
        <end position="29"/>
    </location>
</feature>
<accession>A0A9D4UGR8</accession>
<keyword evidence="1" id="KW-0812">Transmembrane</keyword>
<dbReference type="InterPro" id="IPR050387">
    <property type="entry name" value="Hedgehog_Signaling"/>
</dbReference>
<dbReference type="GO" id="GO:0016540">
    <property type="term" value="P:protein autoprocessing"/>
    <property type="evidence" value="ECO:0007669"/>
    <property type="project" value="InterPro"/>
</dbReference>
<keyword evidence="1" id="KW-1133">Transmembrane helix</keyword>
<feature type="domain" description="Hint" evidence="3">
    <location>
        <begin position="251"/>
        <end position="370"/>
    </location>
</feature>
<dbReference type="Proteomes" id="UP000886520">
    <property type="component" value="Chromosome 17"/>
</dbReference>
<evidence type="ECO:0000256" key="2">
    <source>
        <dbReference type="SAM" id="SignalP"/>
    </source>
</evidence>
<name>A0A9D4UGR8_ADICA</name>
<proteinExistence type="predicted"/>
<dbReference type="Gene3D" id="2.170.16.10">
    <property type="entry name" value="Hedgehog/Intein (Hint) domain"/>
    <property type="match status" value="1"/>
</dbReference>
<dbReference type="SUPFAM" id="SSF51294">
    <property type="entry name" value="Hedgehog/intein (Hint) domain"/>
    <property type="match status" value="1"/>
</dbReference>
<protein>
    <recommendedName>
        <fullName evidence="3">Hint domain-containing protein</fullName>
    </recommendedName>
</protein>
<evidence type="ECO:0000259" key="3">
    <source>
        <dbReference type="SMART" id="SM00306"/>
    </source>
</evidence>
<reference evidence="4" key="1">
    <citation type="submission" date="2021-01" db="EMBL/GenBank/DDBJ databases">
        <title>Adiantum capillus-veneris genome.</title>
        <authorList>
            <person name="Fang Y."/>
            <person name="Liao Q."/>
        </authorList>
    </citation>
    <scope>NUCLEOTIDE SEQUENCE</scope>
    <source>
        <strain evidence="4">H3</strain>
        <tissue evidence="4">Leaf</tissue>
    </source>
</reference>
<evidence type="ECO:0000313" key="5">
    <source>
        <dbReference type="Proteomes" id="UP000886520"/>
    </source>
</evidence>
<evidence type="ECO:0000313" key="4">
    <source>
        <dbReference type="EMBL" id="KAI5067500.1"/>
    </source>
</evidence>
<dbReference type="SMART" id="SM00306">
    <property type="entry name" value="HintN"/>
    <property type="match status" value="1"/>
</dbReference>
<dbReference type="EMBL" id="JABFUD020000017">
    <property type="protein sequence ID" value="KAI5067500.1"/>
    <property type="molecule type" value="Genomic_DNA"/>
</dbReference>
<dbReference type="OrthoDB" id="1937055at2759"/>
<dbReference type="PANTHER" id="PTHR11889">
    <property type="entry name" value="HEDGEHOG"/>
    <property type="match status" value="1"/>
</dbReference>
<dbReference type="CDD" id="cd00081">
    <property type="entry name" value="Hint"/>
    <property type="match status" value="1"/>
</dbReference>
<sequence>MGWSPAAQNVVSIFVLVLIISTSLNCSKGQLEITAWTPQEGRGMPDGTTAVLQLATALLGGSTPAMLWGTIPADAVQSICEQVTSGNYDFSATIYIDGDTLYRNMEVTALGGCGAAADGTDGVEAVLLDDEGSLSALICPSVQSDYYGCDIYDTGDDLTSLYNGANGDGVDQDTNTTVNGGGRRKLLGNCFTEGTVQGAKWGFVGGVVAGIFICEGGLNLGCDIAIALAASGAGAGGGVLYECSGSGRAKSGCFPGSTLVTTSLGVSIPISKLALGDKVAVRSHDGSIAFSSVYAFGHADSSTIFPFIQITLQQIESQKLGVEGASHFSSIRVVKLTGDHFIPTISTKGLDIIYKRAREILIGDIIFGTSAHGIINATSTITQFVVKDIVQILEEGLYNPFTLKGDIIIDGVVASTHSEWFLDSTFDSLGISNLLPRAYEGILLPVRILYHILGEDMYNYLYTTLENNIGISTIGNIYVGQITILTILMAGFIVHTITKKQYSIILK</sequence>
<dbReference type="PANTHER" id="PTHR11889:SF31">
    <property type="entry name" value="PROTEIN HEDGEHOG"/>
    <property type="match status" value="1"/>
</dbReference>
<dbReference type="InterPro" id="IPR001767">
    <property type="entry name" value="Hedgehog_Hint"/>
</dbReference>
<dbReference type="Pfam" id="PF01079">
    <property type="entry name" value="Hint"/>
    <property type="match status" value="1"/>
</dbReference>
<dbReference type="InterPro" id="IPR036844">
    <property type="entry name" value="Hint_dom_sf"/>
</dbReference>
<feature type="transmembrane region" description="Helical" evidence="1">
    <location>
        <begin position="477"/>
        <end position="497"/>
    </location>
</feature>
<gene>
    <name evidence="4" type="ORF">GOP47_0018028</name>
</gene>
<keyword evidence="1" id="KW-0472">Membrane</keyword>
<feature type="chain" id="PRO_5038855216" description="Hint domain-containing protein" evidence="2">
    <location>
        <begin position="30"/>
        <end position="507"/>
    </location>
</feature>
<dbReference type="InterPro" id="IPR003587">
    <property type="entry name" value="Hint_dom_N"/>
</dbReference>
<evidence type="ECO:0000256" key="1">
    <source>
        <dbReference type="SAM" id="Phobius"/>
    </source>
</evidence>
<keyword evidence="2" id="KW-0732">Signal</keyword>
<comment type="caution">
    <text evidence="4">The sequence shown here is derived from an EMBL/GenBank/DDBJ whole genome shotgun (WGS) entry which is preliminary data.</text>
</comment>
<organism evidence="4 5">
    <name type="scientific">Adiantum capillus-veneris</name>
    <name type="common">Maidenhair fern</name>
    <dbReference type="NCBI Taxonomy" id="13818"/>
    <lineage>
        <taxon>Eukaryota</taxon>
        <taxon>Viridiplantae</taxon>
        <taxon>Streptophyta</taxon>
        <taxon>Embryophyta</taxon>
        <taxon>Tracheophyta</taxon>
        <taxon>Polypodiopsida</taxon>
        <taxon>Polypodiidae</taxon>
        <taxon>Polypodiales</taxon>
        <taxon>Pteridineae</taxon>
        <taxon>Pteridaceae</taxon>
        <taxon>Vittarioideae</taxon>
        <taxon>Adiantum</taxon>
    </lineage>
</organism>
<keyword evidence="5" id="KW-1185">Reference proteome</keyword>